<dbReference type="GO" id="GO:0003677">
    <property type="term" value="F:DNA binding"/>
    <property type="evidence" value="ECO:0007669"/>
    <property type="project" value="InterPro"/>
</dbReference>
<reference evidence="4 5" key="1">
    <citation type="submission" date="2019-03" db="EMBL/GenBank/DDBJ databases">
        <title>Genomic Encyclopedia of Type Strains, Phase IV (KMG-IV): sequencing the most valuable type-strain genomes for metagenomic binning, comparative biology and taxonomic classification.</title>
        <authorList>
            <person name="Goeker M."/>
        </authorList>
    </citation>
    <scope>NUCLEOTIDE SEQUENCE [LARGE SCALE GENOMIC DNA]</scope>
    <source>
        <strain evidence="4 5">DSM 25894</strain>
    </source>
</reference>
<keyword evidence="2" id="KW-0812">Transmembrane</keyword>
<feature type="region of interest" description="Disordered" evidence="1">
    <location>
        <begin position="76"/>
        <end position="102"/>
    </location>
</feature>
<dbReference type="InterPro" id="IPR025194">
    <property type="entry name" value="RodZ-like_C"/>
</dbReference>
<dbReference type="Pfam" id="PF13413">
    <property type="entry name" value="HTH_25"/>
    <property type="match status" value="1"/>
</dbReference>
<dbReference type="Proteomes" id="UP000294650">
    <property type="component" value="Unassembled WGS sequence"/>
</dbReference>
<feature type="compositionally biased region" description="Acidic residues" evidence="1">
    <location>
        <begin position="157"/>
        <end position="191"/>
    </location>
</feature>
<dbReference type="PANTHER" id="PTHR34475:SF1">
    <property type="entry name" value="CYTOSKELETON PROTEIN RODZ"/>
    <property type="match status" value="1"/>
</dbReference>
<dbReference type="PROSITE" id="PS50943">
    <property type="entry name" value="HTH_CROC1"/>
    <property type="match status" value="1"/>
</dbReference>
<comment type="caution">
    <text evidence="4">The sequence shown here is derived from an EMBL/GenBank/DDBJ whole genome shotgun (WGS) entry which is preliminary data.</text>
</comment>
<dbReference type="SMART" id="SM00530">
    <property type="entry name" value="HTH_XRE"/>
    <property type="match status" value="1"/>
</dbReference>
<protein>
    <submittedName>
        <fullName evidence="4">Cytoskeletal protein RodZ</fullName>
    </submittedName>
</protein>
<dbReference type="InterPro" id="IPR010982">
    <property type="entry name" value="Lambda_DNA-bd_dom_sf"/>
</dbReference>
<evidence type="ECO:0000313" key="4">
    <source>
        <dbReference type="EMBL" id="TCT26700.1"/>
    </source>
</evidence>
<gene>
    <name evidence="4" type="ORF">EDD68_10153</name>
</gene>
<accession>A0A4R3NCS3</accession>
<dbReference type="AlphaFoldDB" id="A0A4R3NCS3"/>
<sequence>MELGKRLKEAREEKNLTLQDIQDMTKIQRRYLEAIEKGNYRAIPGNFYVRAFVREYALAVGLNPDQLLEEYKSELPSTMEEEEQAQLSRVNKHRRTSQTSGRPTALLSFLPRLMVILLIIAIVVTVWFFYQSKTEPDTTGQTEDDSNQVEINRQDDPEQDVPDEEGDQEEQPNSEDDGETEQEEDEQEDSPETPQPELALIEKNESANIPTATYEVKNTNELKLNFNITGECWLGIENDQGKSFISQNIKSDDSPLDFDLTGEKEIRLNIGYAPALSFTVNDVPFEYPVDPEQAGHEHQIITIVVNETAE</sequence>
<dbReference type="Gene3D" id="1.10.260.40">
    <property type="entry name" value="lambda repressor-like DNA-binding domains"/>
    <property type="match status" value="1"/>
</dbReference>
<dbReference type="Pfam" id="PF13464">
    <property type="entry name" value="RodZ_C"/>
    <property type="match status" value="1"/>
</dbReference>
<feature type="region of interest" description="Disordered" evidence="1">
    <location>
        <begin position="135"/>
        <end position="195"/>
    </location>
</feature>
<evidence type="ECO:0000259" key="3">
    <source>
        <dbReference type="PROSITE" id="PS50943"/>
    </source>
</evidence>
<keyword evidence="5" id="KW-1185">Reference proteome</keyword>
<feature type="transmembrane region" description="Helical" evidence="2">
    <location>
        <begin position="104"/>
        <end position="130"/>
    </location>
</feature>
<proteinExistence type="predicted"/>
<feature type="domain" description="HTH cro/C1-type" evidence="3">
    <location>
        <begin position="7"/>
        <end position="41"/>
    </location>
</feature>
<dbReference type="PANTHER" id="PTHR34475">
    <property type="match status" value="1"/>
</dbReference>
<evidence type="ECO:0000256" key="2">
    <source>
        <dbReference type="SAM" id="Phobius"/>
    </source>
</evidence>
<dbReference type="CDD" id="cd00093">
    <property type="entry name" value="HTH_XRE"/>
    <property type="match status" value="1"/>
</dbReference>
<keyword evidence="2" id="KW-1133">Transmembrane helix</keyword>
<name>A0A4R3NCS3_9BACI</name>
<evidence type="ECO:0000256" key="1">
    <source>
        <dbReference type="SAM" id="MobiDB-lite"/>
    </source>
</evidence>
<dbReference type="OrthoDB" id="9797543at2"/>
<evidence type="ECO:0000313" key="5">
    <source>
        <dbReference type="Proteomes" id="UP000294650"/>
    </source>
</evidence>
<dbReference type="InterPro" id="IPR050400">
    <property type="entry name" value="Bact_Cytoskel_RodZ"/>
</dbReference>
<keyword evidence="2" id="KW-0472">Membrane</keyword>
<organism evidence="4 5">
    <name type="scientific">Melghiribacillus thermohalophilus</name>
    <dbReference type="NCBI Taxonomy" id="1324956"/>
    <lineage>
        <taxon>Bacteria</taxon>
        <taxon>Bacillati</taxon>
        <taxon>Bacillota</taxon>
        <taxon>Bacilli</taxon>
        <taxon>Bacillales</taxon>
        <taxon>Bacillaceae</taxon>
        <taxon>Melghiribacillus</taxon>
    </lineage>
</organism>
<dbReference type="EMBL" id="SMAN01000001">
    <property type="protein sequence ID" value="TCT26700.1"/>
    <property type="molecule type" value="Genomic_DNA"/>
</dbReference>
<dbReference type="SUPFAM" id="SSF47413">
    <property type="entry name" value="lambda repressor-like DNA-binding domains"/>
    <property type="match status" value="1"/>
</dbReference>
<dbReference type="InterPro" id="IPR001387">
    <property type="entry name" value="Cro/C1-type_HTH"/>
</dbReference>